<dbReference type="SUPFAM" id="SSF46785">
    <property type="entry name" value="Winged helix' DNA-binding domain"/>
    <property type="match status" value="1"/>
</dbReference>
<evidence type="ECO:0000256" key="3">
    <source>
        <dbReference type="ARBA" id="ARBA00023125"/>
    </source>
</evidence>
<dbReference type="PROSITE" id="PS50931">
    <property type="entry name" value="HTH_LYSR"/>
    <property type="match status" value="1"/>
</dbReference>
<proteinExistence type="inferred from homology"/>
<comment type="caution">
    <text evidence="6">The sequence shown here is derived from an EMBL/GenBank/DDBJ whole genome shotgun (WGS) entry which is preliminary data.</text>
</comment>
<dbReference type="RefSeq" id="WP_307278352.1">
    <property type="nucleotide sequence ID" value="NZ_JAUSVX010000011.1"/>
</dbReference>
<dbReference type="InterPro" id="IPR000847">
    <property type="entry name" value="LysR_HTH_N"/>
</dbReference>
<name>A0ABU0JF22_9HYPH</name>
<dbReference type="EMBL" id="JAUSVX010000011">
    <property type="protein sequence ID" value="MDQ0472096.1"/>
    <property type="molecule type" value="Genomic_DNA"/>
</dbReference>
<keyword evidence="2" id="KW-0805">Transcription regulation</keyword>
<keyword evidence="7" id="KW-1185">Reference proteome</keyword>
<dbReference type="InterPro" id="IPR005119">
    <property type="entry name" value="LysR_subst-bd"/>
</dbReference>
<dbReference type="CDD" id="cd08422">
    <property type="entry name" value="PBP2_CrgA_like"/>
    <property type="match status" value="1"/>
</dbReference>
<dbReference type="InterPro" id="IPR036390">
    <property type="entry name" value="WH_DNA-bd_sf"/>
</dbReference>
<evidence type="ECO:0000259" key="5">
    <source>
        <dbReference type="PROSITE" id="PS50931"/>
    </source>
</evidence>
<dbReference type="Pfam" id="PF03466">
    <property type="entry name" value="LysR_substrate"/>
    <property type="match status" value="1"/>
</dbReference>
<dbReference type="Pfam" id="PF00126">
    <property type="entry name" value="HTH_1"/>
    <property type="match status" value="1"/>
</dbReference>
<evidence type="ECO:0000313" key="6">
    <source>
        <dbReference type="EMBL" id="MDQ0472096.1"/>
    </source>
</evidence>
<comment type="similarity">
    <text evidence="1">Belongs to the LysR transcriptional regulatory family.</text>
</comment>
<dbReference type="InterPro" id="IPR036388">
    <property type="entry name" value="WH-like_DNA-bd_sf"/>
</dbReference>
<accession>A0ABU0JF22</accession>
<protein>
    <submittedName>
        <fullName evidence="6">DNA-binding transcriptional LysR family regulator</fullName>
    </submittedName>
</protein>
<evidence type="ECO:0000313" key="7">
    <source>
        <dbReference type="Proteomes" id="UP001242480"/>
    </source>
</evidence>
<organism evidence="6 7">
    <name type="scientific">Labrys wisconsinensis</name>
    <dbReference type="NCBI Taxonomy" id="425677"/>
    <lineage>
        <taxon>Bacteria</taxon>
        <taxon>Pseudomonadati</taxon>
        <taxon>Pseudomonadota</taxon>
        <taxon>Alphaproteobacteria</taxon>
        <taxon>Hyphomicrobiales</taxon>
        <taxon>Xanthobacteraceae</taxon>
        <taxon>Labrys</taxon>
    </lineage>
</organism>
<dbReference type="PANTHER" id="PTHR30537">
    <property type="entry name" value="HTH-TYPE TRANSCRIPTIONAL REGULATOR"/>
    <property type="match status" value="1"/>
</dbReference>
<dbReference type="InterPro" id="IPR058163">
    <property type="entry name" value="LysR-type_TF_proteobact-type"/>
</dbReference>
<evidence type="ECO:0000256" key="4">
    <source>
        <dbReference type="ARBA" id="ARBA00023163"/>
    </source>
</evidence>
<dbReference type="Proteomes" id="UP001242480">
    <property type="component" value="Unassembled WGS sequence"/>
</dbReference>
<evidence type="ECO:0000256" key="1">
    <source>
        <dbReference type="ARBA" id="ARBA00009437"/>
    </source>
</evidence>
<reference evidence="6 7" key="1">
    <citation type="submission" date="2023-07" db="EMBL/GenBank/DDBJ databases">
        <title>Genomic Encyclopedia of Type Strains, Phase IV (KMG-IV): sequencing the most valuable type-strain genomes for metagenomic binning, comparative biology and taxonomic classification.</title>
        <authorList>
            <person name="Goeker M."/>
        </authorList>
    </citation>
    <scope>NUCLEOTIDE SEQUENCE [LARGE SCALE GENOMIC DNA]</scope>
    <source>
        <strain evidence="6 7">DSM 19619</strain>
    </source>
</reference>
<dbReference type="GO" id="GO:0003677">
    <property type="term" value="F:DNA binding"/>
    <property type="evidence" value="ECO:0007669"/>
    <property type="project" value="UniProtKB-KW"/>
</dbReference>
<gene>
    <name evidence="6" type="ORF">QO011_005125</name>
</gene>
<sequence length="304" mass="32984">MARLPDLEGLAIFAKVAECRSFAEAAAELRLAKATVSKAVGRIEARLGARLIIRTARRFELTDAGRQLVGRAAHILAEGEAAEDATRAQARSPRGLVRLAAPMSFGTMQVAPLLPDFLAAFPEISIDLHLSDATTDVIGEGFDAAIRIAVQPGASLAAQRLCEMPRYLVGSPAYLDRHGRPRHPLHLTEHRCIGYSYTTNTEAWRFTRGSKSASVRPSGPLRVNNGDAMMPALIAGTGLGILPEFFLREAIESHRLERLLPDWSIPLGAVYWVTPPEGPLPKRVEVLGSYLIEKLAQQRPASAS</sequence>
<evidence type="ECO:0000256" key="2">
    <source>
        <dbReference type="ARBA" id="ARBA00023015"/>
    </source>
</evidence>
<dbReference type="SUPFAM" id="SSF53850">
    <property type="entry name" value="Periplasmic binding protein-like II"/>
    <property type="match status" value="1"/>
</dbReference>
<dbReference type="Gene3D" id="1.10.10.10">
    <property type="entry name" value="Winged helix-like DNA-binding domain superfamily/Winged helix DNA-binding domain"/>
    <property type="match status" value="1"/>
</dbReference>
<feature type="domain" description="HTH lysR-type" evidence="5">
    <location>
        <begin position="5"/>
        <end position="62"/>
    </location>
</feature>
<dbReference type="Gene3D" id="3.40.190.290">
    <property type="match status" value="1"/>
</dbReference>
<keyword evidence="3 6" id="KW-0238">DNA-binding</keyword>
<dbReference type="PANTHER" id="PTHR30537:SF5">
    <property type="entry name" value="HTH-TYPE TRANSCRIPTIONAL ACTIVATOR TTDR-RELATED"/>
    <property type="match status" value="1"/>
</dbReference>
<keyword evidence="4" id="KW-0804">Transcription</keyword>